<reference evidence="2 3" key="1">
    <citation type="submission" date="2020-08" db="EMBL/GenBank/DDBJ databases">
        <title>Genomic Encyclopedia of Type Strains, Phase III (KMG-III): the genomes of soil and plant-associated and newly described type strains.</title>
        <authorList>
            <person name="Whitman W."/>
        </authorList>
    </citation>
    <scope>NUCLEOTIDE SEQUENCE [LARGE SCALE GENOMIC DNA]</scope>
    <source>
        <strain evidence="2 3">CECT 8075</strain>
    </source>
</reference>
<keyword evidence="3" id="KW-1185">Reference proteome</keyword>
<dbReference type="RefSeq" id="WP_184310287.1">
    <property type="nucleotide sequence ID" value="NZ_JACHXU010000074.1"/>
</dbReference>
<comment type="caution">
    <text evidence="2">The sequence shown here is derived from an EMBL/GenBank/DDBJ whole genome shotgun (WGS) entry which is preliminary data.</text>
</comment>
<organism evidence="2 3">
    <name type="scientific">Aporhodopirellula rubra</name>
    <dbReference type="NCBI Taxonomy" id="980271"/>
    <lineage>
        <taxon>Bacteria</taxon>
        <taxon>Pseudomonadati</taxon>
        <taxon>Planctomycetota</taxon>
        <taxon>Planctomycetia</taxon>
        <taxon>Pirellulales</taxon>
        <taxon>Pirellulaceae</taxon>
        <taxon>Aporhodopirellula</taxon>
    </lineage>
</organism>
<dbReference type="Pfam" id="PF13358">
    <property type="entry name" value="DDE_3"/>
    <property type="match status" value="1"/>
</dbReference>
<sequence length="178" mass="20679">MTKRMIEYWVIPPENDAEFVACMEEVLETYEKPYDSSHPVICMDEQPVQLLKETRVAIEATKDHPKRVDYEYERNGTASIFMFTEPLSGFRQATARSQRTKADWAREVAHLLDTRYADCEKVTMVLDNLNVHTKGAFYEAFEPAIARAYVKRIEFVFTPKHGSWLNVAECELSAMTRQ</sequence>
<dbReference type="InterPro" id="IPR038717">
    <property type="entry name" value="Tc1-like_DDE_dom"/>
</dbReference>
<dbReference type="EMBL" id="JACHXU010000074">
    <property type="protein sequence ID" value="MBB3210763.1"/>
    <property type="molecule type" value="Genomic_DNA"/>
</dbReference>
<dbReference type="Proteomes" id="UP000536179">
    <property type="component" value="Unassembled WGS sequence"/>
</dbReference>
<dbReference type="NCBIfam" id="NF033545">
    <property type="entry name" value="transpos_IS630"/>
    <property type="match status" value="1"/>
</dbReference>
<gene>
    <name evidence="2" type="ORF">FHS27_006612</name>
</gene>
<feature type="domain" description="Tc1-like transposase DDE" evidence="1">
    <location>
        <begin position="39"/>
        <end position="177"/>
    </location>
</feature>
<protein>
    <recommendedName>
        <fullName evidence="1">Tc1-like transposase DDE domain-containing protein</fullName>
    </recommendedName>
</protein>
<dbReference type="AlphaFoldDB" id="A0A7W5E717"/>
<dbReference type="InterPro" id="IPR047655">
    <property type="entry name" value="Transpos_IS630-like"/>
</dbReference>
<evidence type="ECO:0000259" key="1">
    <source>
        <dbReference type="Pfam" id="PF13358"/>
    </source>
</evidence>
<evidence type="ECO:0000313" key="2">
    <source>
        <dbReference type="EMBL" id="MBB3210763.1"/>
    </source>
</evidence>
<feature type="non-terminal residue" evidence="2">
    <location>
        <position position="178"/>
    </location>
</feature>
<evidence type="ECO:0000313" key="3">
    <source>
        <dbReference type="Proteomes" id="UP000536179"/>
    </source>
</evidence>
<proteinExistence type="predicted"/>
<accession>A0A7W5E717</accession>
<name>A0A7W5E717_9BACT</name>